<evidence type="ECO:0000256" key="4">
    <source>
        <dbReference type="ARBA" id="ARBA00023163"/>
    </source>
</evidence>
<evidence type="ECO:0000256" key="3">
    <source>
        <dbReference type="ARBA" id="ARBA00023125"/>
    </source>
</evidence>
<dbReference type="InterPro" id="IPR005119">
    <property type="entry name" value="LysR_subst-bd"/>
</dbReference>
<dbReference type="PANTHER" id="PTHR30118">
    <property type="entry name" value="HTH-TYPE TRANSCRIPTIONAL REGULATOR LEUO-RELATED"/>
    <property type="match status" value="1"/>
</dbReference>
<evidence type="ECO:0000256" key="1">
    <source>
        <dbReference type="ARBA" id="ARBA00009437"/>
    </source>
</evidence>
<dbReference type="InterPro" id="IPR036390">
    <property type="entry name" value="WH_DNA-bd_sf"/>
</dbReference>
<dbReference type="Gene3D" id="3.40.190.10">
    <property type="entry name" value="Periplasmic binding protein-like II"/>
    <property type="match status" value="2"/>
</dbReference>
<feature type="domain" description="HTH lysR-type" evidence="5">
    <location>
        <begin position="15"/>
        <end position="72"/>
    </location>
</feature>
<proteinExistence type="inferred from homology"/>
<dbReference type="GO" id="GO:0003700">
    <property type="term" value="F:DNA-binding transcription factor activity"/>
    <property type="evidence" value="ECO:0007669"/>
    <property type="project" value="InterPro"/>
</dbReference>
<dbReference type="Pfam" id="PF00126">
    <property type="entry name" value="HTH_1"/>
    <property type="match status" value="1"/>
</dbReference>
<keyword evidence="7" id="KW-1185">Reference proteome</keyword>
<keyword evidence="2" id="KW-0805">Transcription regulation</keyword>
<dbReference type="GO" id="GO:0003677">
    <property type="term" value="F:DNA binding"/>
    <property type="evidence" value="ECO:0007669"/>
    <property type="project" value="UniProtKB-KW"/>
</dbReference>
<gene>
    <name evidence="6" type="ORF">EV672_107228</name>
</gene>
<comment type="similarity">
    <text evidence="1">Belongs to the LysR transcriptional regulatory family.</text>
</comment>
<comment type="caution">
    <text evidence="6">The sequence shown here is derived from an EMBL/GenBank/DDBJ whole genome shotgun (WGS) entry which is preliminary data.</text>
</comment>
<evidence type="ECO:0000256" key="2">
    <source>
        <dbReference type="ARBA" id="ARBA00023015"/>
    </source>
</evidence>
<keyword evidence="3" id="KW-0238">DNA-binding</keyword>
<protein>
    <submittedName>
        <fullName evidence="6">LysR family transcriptional regulator</fullName>
    </submittedName>
</protein>
<dbReference type="PRINTS" id="PR00039">
    <property type="entry name" value="HTHLYSR"/>
</dbReference>
<dbReference type="Gene3D" id="1.10.10.10">
    <property type="entry name" value="Winged helix-like DNA-binding domain superfamily/Winged helix DNA-binding domain"/>
    <property type="match status" value="1"/>
</dbReference>
<dbReference type="PANTHER" id="PTHR30118:SF15">
    <property type="entry name" value="TRANSCRIPTIONAL REGULATORY PROTEIN"/>
    <property type="match status" value="1"/>
</dbReference>
<dbReference type="SUPFAM" id="SSF46785">
    <property type="entry name" value="Winged helix' DNA-binding domain"/>
    <property type="match status" value="1"/>
</dbReference>
<evidence type="ECO:0000313" key="6">
    <source>
        <dbReference type="EMBL" id="TDP81790.1"/>
    </source>
</evidence>
<evidence type="ECO:0000259" key="5">
    <source>
        <dbReference type="PROSITE" id="PS50931"/>
    </source>
</evidence>
<sequence length="312" mass="34749">MVMPAFKTSGAAARLDLNLFRVMDAVYEHGGISGAARHLHLSQPAVSHALARLRRLWGDPLFVRQGNQMVPTELTRRVIGEVQAHLRGLQSLMGQADTFDPLTLNMTLRLGMRDVLEAITLPPLMASLGRVAPHVKLASVRVPRDALERSLTLGEVDLVIDRQRRVAGRIRGEHLADEDLAVLVRRDHPLQGPLDVPSYFAQQHVMVTLQPDQPDPLQAVWAAQGLGEREVILRCQHYFAAANVVVASDALLTLPRTYAEQLTRALPLTLRELPVPVPPIGIWMYWHADREADPVHRWMRDSVAAGARQAMR</sequence>
<dbReference type="Pfam" id="PF03466">
    <property type="entry name" value="LysR_substrate"/>
    <property type="match status" value="1"/>
</dbReference>
<dbReference type="CDD" id="cd08417">
    <property type="entry name" value="PBP2_Nitroaromatics_like"/>
    <property type="match status" value="1"/>
</dbReference>
<dbReference type="EMBL" id="SNXW01000007">
    <property type="protein sequence ID" value="TDP81790.1"/>
    <property type="molecule type" value="Genomic_DNA"/>
</dbReference>
<dbReference type="InterPro" id="IPR037402">
    <property type="entry name" value="YidZ_PBP2"/>
</dbReference>
<dbReference type="InterPro" id="IPR050389">
    <property type="entry name" value="LysR-type_TF"/>
</dbReference>
<reference evidence="6 7" key="1">
    <citation type="submission" date="2019-03" db="EMBL/GenBank/DDBJ databases">
        <title>Genomic Encyclopedia of Type Strains, Phase IV (KMG-IV): sequencing the most valuable type-strain genomes for metagenomic binning, comparative biology and taxonomic classification.</title>
        <authorList>
            <person name="Goeker M."/>
        </authorList>
    </citation>
    <scope>NUCLEOTIDE SEQUENCE [LARGE SCALE GENOMIC DNA]</scope>
    <source>
        <strain evidence="6 7">DSM 11901</strain>
    </source>
</reference>
<evidence type="ECO:0000313" key="7">
    <source>
        <dbReference type="Proteomes" id="UP000294593"/>
    </source>
</evidence>
<keyword evidence="4" id="KW-0804">Transcription</keyword>
<dbReference type="InterPro" id="IPR036388">
    <property type="entry name" value="WH-like_DNA-bd_sf"/>
</dbReference>
<dbReference type="InterPro" id="IPR000847">
    <property type="entry name" value="LysR_HTH_N"/>
</dbReference>
<dbReference type="SUPFAM" id="SSF53850">
    <property type="entry name" value="Periplasmic binding protein-like II"/>
    <property type="match status" value="1"/>
</dbReference>
<dbReference type="Proteomes" id="UP000294593">
    <property type="component" value="Unassembled WGS sequence"/>
</dbReference>
<dbReference type="AlphaFoldDB" id="A0A4R6R746"/>
<name>A0A4R6R746_9BURK</name>
<accession>A0A4R6R746</accession>
<organism evidence="6 7">
    <name type="scientific">Aquabacterium commune</name>
    <dbReference type="NCBI Taxonomy" id="70586"/>
    <lineage>
        <taxon>Bacteria</taxon>
        <taxon>Pseudomonadati</taxon>
        <taxon>Pseudomonadota</taxon>
        <taxon>Betaproteobacteria</taxon>
        <taxon>Burkholderiales</taxon>
        <taxon>Aquabacterium</taxon>
    </lineage>
</organism>
<dbReference type="PROSITE" id="PS50931">
    <property type="entry name" value="HTH_LYSR"/>
    <property type="match status" value="1"/>
</dbReference>